<accession>A0A914E9K1</accession>
<protein>
    <submittedName>
        <fullName evidence="3">Uncharacterized protein</fullName>
    </submittedName>
</protein>
<sequence length="101" mass="10587">MKTFFLVLAVIAVFCCIEAQQFSCTSNAQFSASFDRSQGSATCSNGVDLSGRCLGCCEAWGMSRGISKDQITGFVTSNGRSCSCCGNIRGGNVFVTSPNGK</sequence>
<evidence type="ECO:0000256" key="1">
    <source>
        <dbReference type="SAM" id="SignalP"/>
    </source>
</evidence>
<dbReference type="Proteomes" id="UP000887540">
    <property type="component" value="Unplaced"/>
</dbReference>
<keyword evidence="1" id="KW-0732">Signal</keyword>
<dbReference type="PANTHER" id="PTHR37959:SF2">
    <property type="entry name" value="SECRETED PROTEIN"/>
    <property type="match status" value="1"/>
</dbReference>
<feature type="signal peptide" evidence="1">
    <location>
        <begin position="1"/>
        <end position="19"/>
    </location>
</feature>
<name>A0A914E9K1_9BILA</name>
<proteinExistence type="predicted"/>
<keyword evidence="2" id="KW-1185">Reference proteome</keyword>
<dbReference type="AlphaFoldDB" id="A0A914E9K1"/>
<dbReference type="PANTHER" id="PTHR37959">
    <property type="entry name" value="PROTEIN CBG15758"/>
    <property type="match status" value="1"/>
</dbReference>
<evidence type="ECO:0000313" key="3">
    <source>
        <dbReference type="WBParaSite" id="ACRNAN_scaffold6300.g16420.t1"/>
    </source>
</evidence>
<organism evidence="2 3">
    <name type="scientific">Acrobeloides nanus</name>
    <dbReference type="NCBI Taxonomy" id="290746"/>
    <lineage>
        <taxon>Eukaryota</taxon>
        <taxon>Metazoa</taxon>
        <taxon>Ecdysozoa</taxon>
        <taxon>Nematoda</taxon>
        <taxon>Chromadorea</taxon>
        <taxon>Rhabditida</taxon>
        <taxon>Tylenchina</taxon>
        <taxon>Cephalobomorpha</taxon>
        <taxon>Cephaloboidea</taxon>
        <taxon>Cephalobidae</taxon>
        <taxon>Acrobeloides</taxon>
    </lineage>
</organism>
<reference evidence="3" key="1">
    <citation type="submission" date="2022-11" db="UniProtKB">
        <authorList>
            <consortium name="WormBaseParasite"/>
        </authorList>
    </citation>
    <scope>IDENTIFICATION</scope>
</reference>
<feature type="chain" id="PRO_5036719781" evidence="1">
    <location>
        <begin position="20"/>
        <end position="101"/>
    </location>
</feature>
<evidence type="ECO:0000313" key="2">
    <source>
        <dbReference type="Proteomes" id="UP000887540"/>
    </source>
</evidence>
<dbReference type="WBParaSite" id="ACRNAN_scaffold6300.g16420.t1">
    <property type="protein sequence ID" value="ACRNAN_scaffold6300.g16420.t1"/>
    <property type="gene ID" value="ACRNAN_scaffold6300.g16420"/>
</dbReference>